<name>A0A239IFJ6_9BACT</name>
<keyword evidence="2" id="KW-1185">Reference proteome</keyword>
<protein>
    <submittedName>
        <fullName evidence="1">Uncharacterized protein</fullName>
    </submittedName>
</protein>
<dbReference type="EMBL" id="FZOU01000003">
    <property type="protein sequence ID" value="SNS91194.1"/>
    <property type="molecule type" value="Genomic_DNA"/>
</dbReference>
<reference evidence="1 2" key="1">
    <citation type="submission" date="2017-06" db="EMBL/GenBank/DDBJ databases">
        <authorList>
            <person name="Kim H.J."/>
            <person name="Triplett B.A."/>
        </authorList>
    </citation>
    <scope>NUCLEOTIDE SEQUENCE [LARGE SCALE GENOMIC DNA]</scope>
    <source>
        <strain evidence="1 2">DSM 18704</strain>
    </source>
</reference>
<evidence type="ECO:0000313" key="2">
    <source>
        <dbReference type="Proteomes" id="UP000198356"/>
    </source>
</evidence>
<dbReference type="AlphaFoldDB" id="A0A239IFJ6"/>
<accession>A0A239IFJ6</accession>
<dbReference type="RefSeq" id="WP_089408178.1">
    <property type="nucleotide sequence ID" value="NZ_FZOU01000003.1"/>
</dbReference>
<sequence length="284" mass="29865">MKRLALVVLCLSLGWSGEGSGQTGSQTESFAVPPAHELAQTLEALRDPASSAPLDQLYARGLEYAAAQQLNGESRAAAGTAQSVEAALATAETLHPATLEIEEKVAAARRRYALLGKPLPALPLAESLFAANETPRINRDYGSATILLAFPDSCSLCVEMARGLRAALFRDSDRNVRLYGLLAQPTSPVAAAGAPPIVPDPRSPVARLRGTPTLTVPPGTLQVFGATDRGAPEWPLAIATDCRGIVRFVGPAPLTALLPGGFVDRLAEHLAKIWPQDASKPARK</sequence>
<dbReference type="OrthoDB" id="116656at2"/>
<gene>
    <name evidence="1" type="ORF">SAMN05421770_10345</name>
</gene>
<proteinExistence type="predicted"/>
<dbReference type="Proteomes" id="UP000198356">
    <property type="component" value="Unassembled WGS sequence"/>
</dbReference>
<evidence type="ECO:0000313" key="1">
    <source>
        <dbReference type="EMBL" id="SNS91194.1"/>
    </source>
</evidence>
<organism evidence="1 2">
    <name type="scientific">Granulicella rosea</name>
    <dbReference type="NCBI Taxonomy" id="474952"/>
    <lineage>
        <taxon>Bacteria</taxon>
        <taxon>Pseudomonadati</taxon>
        <taxon>Acidobacteriota</taxon>
        <taxon>Terriglobia</taxon>
        <taxon>Terriglobales</taxon>
        <taxon>Acidobacteriaceae</taxon>
        <taxon>Granulicella</taxon>
    </lineage>
</organism>